<keyword evidence="2" id="KW-1185">Reference proteome</keyword>
<dbReference type="EMBL" id="ML208376">
    <property type="protein sequence ID" value="TFK67402.1"/>
    <property type="molecule type" value="Genomic_DNA"/>
</dbReference>
<evidence type="ECO:0000313" key="2">
    <source>
        <dbReference type="Proteomes" id="UP000308600"/>
    </source>
</evidence>
<accession>A0ACD3AR50</accession>
<name>A0ACD3AR50_9AGAR</name>
<proteinExistence type="predicted"/>
<evidence type="ECO:0000313" key="1">
    <source>
        <dbReference type="EMBL" id="TFK67402.1"/>
    </source>
</evidence>
<sequence>MFLESTVITLADWYHTPALAGPSLPRPDTTLISGKGRWGSDPTADLAVINVAAGNRYRFRLVSISCDPQFDFSIDGHSLTIIEADGVSTEPYTVDKLTIFAGQRYSFILEANQNVGNYWIRALPNIQSIRGQRFENGVNSAILRYDTAPDAEPTTFELSNPTVLNEADLRPFVTTPAVGVHELGAADINLTLNMTFQNGAFSINNATFIPSNNMSVLLQILSGARTPQELLPAGSVIELERNRVVELTIPALAVGGPHPMHLHGHTFQVIRSAGSNQLNWDNPISRDVVSSGTSGSIVIRFTTDNPGPWILHWYVS</sequence>
<gene>
    <name evidence="1" type="ORF">BDN72DRAFT_961006</name>
</gene>
<organism evidence="1 2">
    <name type="scientific">Pluteus cervinus</name>
    <dbReference type="NCBI Taxonomy" id="181527"/>
    <lineage>
        <taxon>Eukaryota</taxon>
        <taxon>Fungi</taxon>
        <taxon>Dikarya</taxon>
        <taxon>Basidiomycota</taxon>
        <taxon>Agaricomycotina</taxon>
        <taxon>Agaricomycetes</taxon>
        <taxon>Agaricomycetidae</taxon>
        <taxon>Agaricales</taxon>
        <taxon>Pluteineae</taxon>
        <taxon>Pluteaceae</taxon>
        <taxon>Pluteus</taxon>
    </lineage>
</organism>
<reference evidence="1 2" key="1">
    <citation type="journal article" date="2019" name="Nat. Ecol. Evol.">
        <title>Megaphylogeny resolves global patterns of mushroom evolution.</title>
        <authorList>
            <person name="Varga T."/>
            <person name="Krizsan K."/>
            <person name="Foldi C."/>
            <person name="Dima B."/>
            <person name="Sanchez-Garcia M."/>
            <person name="Sanchez-Ramirez S."/>
            <person name="Szollosi G.J."/>
            <person name="Szarkandi J.G."/>
            <person name="Papp V."/>
            <person name="Albert L."/>
            <person name="Andreopoulos W."/>
            <person name="Angelini C."/>
            <person name="Antonin V."/>
            <person name="Barry K.W."/>
            <person name="Bougher N.L."/>
            <person name="Buchanan P."/>
            <person name="Buyck B."/>
            <person name="Bense V."/>
            <person name="Catcheside P."/>
            <person name="Chovatia M."/>
            <person name="Cooper J."/>
            <person name="Damon W."/>
            <person name="Desjardin D."/>
            <person name="Finy P."/>
            <person name="Geml J."/>
            <person name="Haridas S."/>
            <person name="Hughes K."/>
            <person name="Justo A."/>
            <person name="Karasinski D."/>
            <person name="Kautmanova I."/>
            <person name="Kiss B."/>
            <person name="Kocsube S."/>
            <person name="Kotiranta H."/>
            <person name="LaButti K.M."/>
            <person name="Lechner B.E."/>
            <person name="Liimatainen K."/>
            <person name="Lipzen A."/>
            <person name="Lukacs Z."/>
            <person name="Mihaltcheva S."/>
            <person name="Morgado L.N."/>
            <person name="Niskanen T."/>
            <person name="Noordeloos M.E."/>
            <person name="Ohm R.A."/>
            <person name="Ortiz-Santana B."/>
            <person name="Ovrebo C."/>
            <person name="Racz N."/>
            <person name="Riley R."/>
            <person name="Savchenko A."/>
            <person name="Shiryaev A."/>
            <person name="Soop K."/>
            <person name="Spirin V."/>
            <person name="Szebenyi C."/>
            <person name="Tomsovsky M."/>
            <person name="Tulloss R.E."/>
            <person name="Uehling J."/>
            <person name="Grigoriev I.V."/>
            <person name="Vagvolgyi C."/>
            <person name="Papp T."/>
            <person name="Martin F.M."/>
            <person name="Miettinen O."/>
            <person name="Hibbett D.S."/>
            <person name="Nagy L.G."/>
        </authorList>
    </citation>
    <scope>NUCLEOTIDE SEQUENCE [LARGE SCALE GENOMIC DNA]</scope>
    <source>
        <strain evidence="1 2">NL-1719</strain>
    </source>
</reference>
<dbReference type="Proteomes" id="UP000308600">
    <property type="component" value="Unassembled WGS sequence"/>
</dbReference>
<protein>
    <submittedName>
        <fullName evidence="1">Cu-oxidase-domain-containing protein</fullName>
    </submittedName>
</protein>